<dbReference type="FunFam" id="1.10.510.10:FF:001565">
    <property type="entry name" value="WNK protein kinase"/>
    <property type="match status" value="1"/>
</dbReference>
<dbReference type="Proteomes" id="UP000077315">
    <property type="component" value="Unassembled WGS sequence"/>
</dbReference>
<name>A0A167QHI0_PHYB8</name>
<dbReference type="SMART" id="SM00220">
    <property type="entry name" value="S_TKc"/>
    <property type="match status" value="1"/>
</dbReference>
<dbReference type="InParanoid" id="A0A167QHI0"/>
<dbReference type="CDD" id="cd13983">
    <property type="entry name" value="STKc_WNK"/>
    <property type="match status" value="1"/>
</dbReference>
<dbReference type="EMBL" id="KV440972">
    <property type="protein sequence ID" value="OAD79704.1"/>
    <property type="molecule type" value="Genomic_DNA"/>
</dbReference>
<dbReference type="Gene3D" id="3.10.20.90">
    <property type="entry name" value="Phosphatidylinositol 3-kinase Catalytic Subunit, Chain A, domain 1"/>
    <property type="match status" value="1"/>
</dbReference>
<organism evidence="3 4">
    <name type="scientific">Phycomyces blakesleeanus (strain ATCC 8743b / DSM 1359 / FGSC 10004 / NBRC 33097 / NRRL 1555)</name>
    <dbReference type="NCBI Taxonomy" id="763407"/>
    <lineage>
        <taxon>Eukaryota</taxon>
        <taxon>Fungi</taxon>
        <taxon>Fungi incertae sedis</taxon>
        <taxon>Mucoromycota</taxon>
        <taxon>Mucoromycotina</taxon>
        <taxon>Mucoromycetes</taxon>
        <taxon>Mucorales</taxon>
        <taxon>Phycomycetaceae</taxon>
        <taxon>Phycomyces</taxon>
    </lineage>
</organism>
<dbReference type="Gene3D" id="3.30.200.20">
    <property type="entry name" value="Phosphorylase Kinase, domain 1"/>
    <property type="match status" value="1"/>
</dbReference>
<evidence type="ECO:0000259" key="2">
    <source>
        <dbReference type="PROSITE" id="PS50011"/>
    </source>
</evidence>
<dbReference type="PANTHER" id="PTHR13902">
    <property type="entry name" value="SERINE/THREONINE-PROTEIN KINASE WNK WITH NO LYSINE -RELATED"/>
    <property type="match status" value="1"/>
</dbReference>
<evidence type="ECO:0000313" key="4">
    <source>
        <dbReference type="Proteomes" id="UP000077315"/>
    </source>
</evidence>
<dbReference type="InterPro" id="IPR000719">
    <property type="entry name" value="Prot_kinase_dom"/>
</dbReference>
<dbReference type="InterPro" id="IPR011009">
    <property type="entry name" value="Kinase-like_dom_sf"/>
</dbReference>
<feature type="domain" description="Protein kinase" evidence="2">
    <location>
        <begin position="29"/>
        <end position="280"/>
    </location>
</feature>
<gene>
    <name evidence="3" type="ORF">PHYBLDRAFT_176703</name>
</gene>
<dbReference type="PROSITE" id="PS00108">
    <property type="entry name" value="PROTEIN_KINASE_ST"/>
    <property type="match status" value="1"/>
</dbReference>
<dbReference type="AlphaFoldDB" id="A0A167QHI0"/>
<evidence type="ECO:0000313" key="3">
    <source>
        <dbReference type="EMBL" id="OAD79704.1"/>
    </source>
</evidence>
<feature type="region of interest" description="Disordered" evidence="1">
    <location>
        <begin position="427"/>
        <end position="508"/>
    </location>
</feature>
<feature type="compositionally biased region" description="Basic and acidic residues" evidence="1">
    <location>
        <begin position="12"/>
        <end position="21"/>
    </location>
</feature>
<accession>A0A167QHI0</accession>
<proteinExistence type="predicted"/>
<feature type="compositionally biased region" description="Basic and acidic residues" evidence="1">
    <location>
        <begin position="460"/>
        <end position="497"/>
    </location>
</feature>
<dbReference type="STRING" id="763407.A0A167QHI0"/>
<dbReference type="PROSITE" id="PS50011">
    <property type="entry name" value="PROTEIN_KINASE_DOM"/>
    <property type="match status" value="1"/>
</dbReference>
<evidence type="ECO:0000256" key="1">
    <source>
        <dbReference type="SAM" id="MobiDB-lite"/>
    </source>
</evidence>
<feature type="compositionally biased region" description="Polar residues" evidence="1">
    <location>
        <begin position="1"/>
        <end position="11"/>
    </location>
</feature>
<feature type="region of interest" description="Disordered" evidence="1">
    <location>
        <begin position="1"/>
        <end position="21"/>
    </location>
</feature>
<reference evidence="4" key="1">
    <citation type="submission" date="2015-06" db="EMBL/GenBank/DDBJ databases">
        <title>Expansion of signal transduction pathways in fungi by whole-genome duplication.</title>
        <authorList>
            <consortium name="DOE Joint Genome Institute"/>
            <person name="Corrochano L.M."/>
            <person name="Kuo A."/>
            <person name="Marcet-Houben M."/>
            <person name="Polaino S."/>
            <person name="Salamov A."/>
            <person name="Villalobos J.M."/>
            <person name="Alvarez M.I."/>
            <person name="Avalos J."/>
            <person name="Benito E.P."/>
            <person name="Benoit I."/>
            <person name="Burger G."/>
            <person name="Camino L.P."/>
            <person name="Canovas D."/>
            <person name="Cerda-Olmedo E."/>
            <person name="Cheng J.-F."/>
            <person name="Dominguez A."/>
            <person name="Elias M."/>
            <person name="Eslava A.P."/>
            <person name="Glaser F."/>
            <person name="Grimwood J."/>
            <person name="Gutierrez G."/>
            <person name="Heitman J."/>
            <person name="Henrissat B."/>
            <person name="Iturriaga E.A."/>
            <person name="Lang B.F."/>
            <person name="Lavin J.L."/>
            <person name="Lee S."/>
            <person name="Li W."/>
            <person name="Lindquist E."/>
            <person name="Lopez-Garcia S."/>
            <person name="Luque E.M."/>
            <person name="Marcos A.T."/>
            <person name="Martin J."/>
            <person name="McCluskey K."/>
            <person name="Medina H.R."/>
            <person name="Miralles-Duran A."/>
            <person name="Miyazaki A."/>
            <person name="Munoz-Torres E."/>
            <person name="Oguiza J.A."/>
            <person name="Ohm R."/>
            <person name="Olmedo M."/>
            <person name="Orejas M."/>
            <person name="Ortiz-Castellanos L."/>
            <person name="Pisabarro A.G."/>
            <person name="Rodriguez-Romero J."/>
            <person name="Ruiz-Herrera J."/>
            <person name="Ruiz-Vazquez R."/>
            <person name="Sanz C."/>
            <person name="Schackwitz W."/>
            <person name="Schmutz J."/>
            <person name="Shahriari M."/>
            <person name="Shelest E."/>
            <person name="Silva-Franco F."/>
            <person name="Soanes D."/>
            <person name="Syed K."/>
            <person name="Tagua V.G."/>
            <person name="Talbot N.J."/>
            <person name="Thon M."/>
            <person name="De vries R.P."/>
            <person name="Wiebenga A."/>
            <person name="Yadav J.S."/>
            <person name="Braun E.L."/>
            <person name="Baker S."/>
            <person name="Garre V."/>
            <person name="Horwitz B."/>
            <person name="Torres-Martinez S."/>
            <person name="Idnurm A."/>
            <person name="Herrera-Estrella A."/>
            <person name="Gabaldon T."/>
            <person name="Grigoriev I.V."/>
        </authorList>
    </citation>
    <scope>NUCLEOTIDE SEQUENCE [LARGE SCALE GENOMIC DNA]</scope>
    <source>
        <strain evidence="4">NRRL 1555(-)</strain>
    </source>
</reference>
<protein>
    <recommendedName>
        <fullName evidence="2">Protein kinase domain-containing protein</fullName>
    </recommendedName>
</protein>
<dbReference type="OrthoDB" id="4062651at2759"/>
<dbReference type="GeneID" id="28998720"/>
<dbReference type="SUPFAM" id="SSF56112">
    <property type="entry name" value="Protein kinase-like (PK-like)"/>
    <property type="match status" value="1"/>
</dbReference>
<dbReference type="GO" id="GO:0004672">
    <property type="term" value="F:protein kinase activity"/>
    <property type="evidence" value="ECO:0007669"/>
    <property type="project" value="InterPro"/>
</dbReference>
<dbReference type="RefSeq" id="XP_018297744.1">
    <property type="nucleotide sequence ID" value="XM_018437814.1"/>
</dbReference>
<dbReference type="InterPro" id="IPR008271">
    <property type="entry name" value="Ser/Thr_kinase_AS"/>
</dbReference>
<dbReference type="Pfam" id="PF00069">
    <property type="entry name" value="Pkinase"/>
    <property type="match status" value="1"/>
</dbReference>
<keyword evidence="4" id="KW-1185">Reference proteome</keyword>
<dbReference type="VEuPathDB" id="FungiDB:PHYBLDRAFT_176703"/>
<dbReference type="GO" id="GO:0005524">
    <property type="term" value="F:ATP binding"/>
    <property type="evidence" value="ECO:0007669"/>
    <property type="project" value="InterPro"/>
</dbReference>
<feature type="compositionally biased region" description="Low complexity" evidence="1">
    <location>
        <begin position="432"/>
        <end position="459"/>
    </location>
</feature>
<dbReference type="InterPro" id="IPR050588">
    <property type="entry name" value="WNK_Ser-Thr_kinase"/>
</dbReference>
<dbReference type="Gene3D" id="1.10.510.10">
    <property type="entry name" value="Transferase(Phosphotransferase) domain 1"/>
    <property type="match status" value="1"/>
</dbReference>
<sequence length="665" mass="75552">MSHSNEIIDQSSSHDTEKVIEDSPDERYARLNTLLGKGAYKIVYKAIDRVEGYEVAWNTMTSSHSPDSKEMQQEISILKSVRHPNIIAFHDAWHMKNEFVFVTELMTSGTLREYIRKLSLPNIKIVKRWSRQILKGLAYLHDYSPSIIHRDIKCDNIFINGAHGEVKIGDMGTAEMKMGKKYTIIGTPEFMAPEMYEEEGYSEKVDIYAFGMCLLEMATGEYPYGECKNAAQIYKKVSSGVKPVCLQKVQNNEVLALIANCLGPEEDRMTAQEILEHSFLAVEPDVVLLAADPTNVHLTLQVVFKGMDKLSVKFDFNVETDTAEQVVKEMIEEQVLPDRYQHHITKEINRILRDIEKPSESEQAEQVRQSVWRRESDIRSELDKIRLELEATTKHARELETKCEMYENRARSVEVQYREALKQLREVQEQHTNTTTRSRESSLSTPAPSRSSSVSSRIGSDLKVDVFPESDKEEKLKDDKTNDKKDEDPVKDDEKTTNGKNPPTYLSEKELAIRLDREHPEAAMSSISPTARDALMSRILEEYSDDTDISDFVQDCATAAHRSAEKAKEWADKLKDQDIMTVGDLRDLHDEDWTGIGLTVFAFRALKNMLKGKRLCASEVFNRSSILRSSSTVSSSLSNDICTRSSTSRTSPPAAVTQYGTLSLM</sequence>